<evidence type="ECO:0000256" key="2">
    <source>
        <dbReference type="ARBA" id="ARBA00022448"/>
    </source>
</evidence>
<dbReference type="InterPro" id="IPR036551">
    <property type="entry name" value="Flavin_trans-like"/>
</dbReference>
<accession>A0ABR2Y1N4</accession>
<feature type="transmembrane region" description="Helical" evidence="7">
    <location>
        <begin position="402"/>
        <end position="430"/>
    </location>
</feature>
<keyword evidence="2" id="KW-0813">Transport</keyword>
<dbReference type="EMBL" id="JARVKM010000008">
    <property type="protein sequence ID" value="KAK9779997.1"/>
    <property type="molecule type" value="Genomic_DNA"/>
</dbReference>
<feature type="transmembrane region" description="Helical" evidence="7">
    <location>
        <begin position="91"/>
        <end position="109"/>
    </location>
</feature>
<evidence type="ECO:0000313" key="9">
    <source>
        <dbReference type="EMBL" id="KAK9779997.1"/>
    </source>
</evidence>
<dbReference type="Gene3D" id="3.40.50.1950">
    <property type="entry name" value="Flavin prenyltransferase-like"/>
    <property type="match status" value="1"/>
</dbReference>
<organism evidence="9 10">
    <name type="scientific">Seiridium cardinale</name>
    <dbReference type="NCBI Taxonomy" id="138064"/>
    <lineage>
        <taxon>Eukaryota</taxon>
        <taxon>Fungi</taxon>
        <taxon>Dikarya</taxon>
        <taxon>Ascomycota</taxon>
        <taxon>Pezizomycotina</taxon>
        <taxon>Sordariomycetes</taxon>
        <taxon>Xylariomycetidae</taxon>
        <taxon>Amphisphaeriales</taxon>
        <taxon>Sporocadaceae</taxon>
        <taxon>Seiridium</taxon>
    </lineage>
</organism>
<evidence type="ECO:0000256" key="3">
    <source>
        <dbReference type="ARBA" id="ARBA00022692"/>
    </source>
</evidence>
<evidence type="ECO:0000256" key="6">
    <source>
        <dbReference type="SAM" id="MobiDB-lite"/>
    </source>
</evidence>
<evidence type="ECO:0000256" key="5">
    <source>
        <dbReference type="ARBA" id="ARBA00023136"/>
    </source>
</evidence>
<dbReference type="Proteomes" id="UP001465668">
    <property type="component" value="Unassembled WGS sequence"/>
</dbReference>
<comment type="caution">
    <text evidence="9">The sequence shown here is derived from an EMBL/GenBank/DDBJ whole genome shotgun (WGS) entry which is preliminary data.</text>
</comment>
<keyword evidence="5 7" id="KW-0472">Membrane</keyword>
<evidence type="ECO:0000256" key="7">
    <source>
        <dbReference type="SAM" id="Phobius"/>
    </source>
</evidence>
<dbReference type="PANTHER" id="PTHR23502">
    <property type="entry name" value="MAJOR FACILITATOR SUPERFAMILY"/>
    <property type="match status" value="1"/>
</dbReference>
<protein>
    <submittedName>
        <fullName evidence="9">Flavoprotein domain-containing protein</fullName>
    </submittedName>
</protein>
<feature type="transmembrane region" description="Helical" evidence="7">
    <location>
        <begin position="338"/>
        <end position="355"/>
    </location>
</feature>
<evidence type="ECO:0000313" key="10">
    <source>
        <dbReference type="Proteomes" id="UP001465668"/>
    </source>
</evidence>
<feature type="transmembrane region" description="Helical" evidence="7">
    <location>
        <begin position="1252"/>
        <end position="1272"/>
    </location>
</feature>
<gene>
    <name evidence="9" type="ORF">SCAR479_03121</name>
</gene>
<dbReference type="Pfam" id="PF02441">
    <property type="entry name" value="Flavoprotein"/>
    <property type="match status" value="1"/>
</dbReference>
<feature type="transmembrane region" description="Helical" evidence="7">
    <location>
        <begin position="183"/>
        <end position="208"/>
    </location>
</feature>
<keyword evidence="10" id="KW-1185">Reference proteome</keyword>
<evidence type="ECO:0000256" key="4">
    <source>
        <dbReference type="ARBA" id="ARBA00022989"/>
    </source>
</evidence>
<feature type="domain" description="Flavoprotein" evidence="8">
    <location>
        <begin position="677"/>
        <end position="760"/>
    </location>
</feature>
<evidence type="ECO:0000256" key="1">
    <source>
        <dbReference type="ARBA" id="ARBA00004141"/>
    </source>
</evidence>
<dbReference type="SUPFAM" id="SSF140860">
    <property type="entry name" value="Pseudo ankyrin repeat-like"/>
    <property type="match status" value="1"/>
</dbReference>
<dbReference type="Gene3D" id="1.20.1250.20">
    <property type="entry name" value="MFS general substrate transporter like domains"/>
    <property type="match status" value="1"/>
</dbReference>
<feature type="transmembrane region" description="Helical" evidence="7">
    <location>
        <begin position="121"/>
        <end position="138"/>
    </location>
</feature>
<dbReference type="InterPro" id="IPR003382">
    <property type="entry name" value="Flavoprotein"/>
</dbReference>
<feature type="transmembrane region" description="Helical" evidence="7">
    <location>
        <begin position="451"/>
        <end position="474"/>
    </location>
</feature>
<feature type="transmembrane region" description="Helical" evidence="7">
    <location>
        <begin position="55"/>
        <end position="71"/>
    </location>
</feature>
<feature type="transmembrane region" description="Helical" evidence="7">
    <location>
        <begin position="285"/>
        <end position="308"/>
    </location>
</feature>
<dbReference type="Pfam" id="PF07690">
    <property type="entry name" value="MFS_1"/>
    <property type="match status" value="1"/>
</dbReference>
<feature type="transmembrane region" description="Helical" evidence="7">
    <location>
        <begin position="150"/>
        <end position="171"/>
    </location>
</feature>
<dbReference type="SUPFAM" id="SSF103473">
    <property type="entry name" value="MFS general substrate transporter"/>
    <property type="match status" value="1"/>
</dbReference>
<dbReference type="InterPro" id="IPR011701">
    <property type="entry name" value="MFS"/>
</dbReference>
<proteinExistence type="predicted"/>
<evidence type="ECO:0000259" key="8">
    <source>
        <dbReference type="Pfam" id="PF02441"/>
    </source>
</evidence>
<feature type="transmembrane region" description="Helical" evidence="7">
    <location>
        <begin position="214"/>
        <end position="232"/>
    </location>
</feature>
<feature type="transmembrane region" description="Helical" evidence="7">
    <location>
        <begin position="1152"/>
        <end position="1172"/>
    </location>
</feature>
<comment type="subcellular location">
    <subcellularLocation>
        <location evidence="1">Membrane</location>
        <topology evidence="1">Multi-pass membrane protein</topology>
    </subcellularLocation>
</comment>
<feature type="transmembrane region" description="Helical" evidence="7">
    <location>
        <begin position="376"/>
        <end position="396"/>
    </location>
</feature>
<dbReference type="SUPFAM" id="SSF52507">
    <property type="entry name" value="Homo-oligomeric flavin-containing Cys decarboxylases, HFCD"/>
    <property type="match status" value="1"/>
</dbReference>
<dbReference type="PANTHER" id="PTHR23502:SF132">
    <property type="entry name" value="POLYAMINE TRANSPORTER 2-RELATED"/>
    <property type="match status" value="1"/>
</dbReference>
<sequence length="1597" mass="178015">MSSGSFTKHDSEEKTSSMPEDGTKLSKKGIILVPQPTVDARDPLKNWSMRRKTKIVAVLFLALFAGFSAPFCGQLNLQQQATLYHKTTVQITYFNSAASAGLATGGYLWWPLSHKFGRSAVIFWTLFGVLAAQIWAPMMTGPNDYAPYLASRYFASFFGVVVSILGPRYLVDMFFLHQRGRAFTILHLALNFGASAGPTFAGFVAASSYWPVEYWWSVALVAFTIIIVFLCLEETYYDRTDESANRIPPSSWLRGRFDTFYPGTKVVPPVTWGEVARGFVTPFKIAIAPVLLVIAGFDTISFGFYVALNALTPVWLQTPIAHGGVYGFTVAQNAAFTLHHWVGFLIGLAYGHFFSDRIPLWLVARNKGVWKPEYRLHALWPTNFVLMPLGLGLVGACMQYKLHWFVMALAQLFVTIGSLVSIPITVNYICECFRLSINFYIQPWISAVGIGWVYGSMAFFTVFAFCFLILLMIWGHKIRSWSPFHTSQSEEVSPRLSLRRFAGPRTNVHDCVAAALAGFIHWIHVSPFDSINDLPPTPLTLVAKADYGGDHSTTVPDNSRRALLPSAPAWVSKHFVPEREHVRRWQTAALRPIEGEPLSCAANSCEHRPPVPPAPHSTRYPEQGNFACWLLKDSHIETQALVDDIPRRLTQEIIVRENRSLATLAIDADQRTREAIEAARQSAYELVEWADILVLAPIDADHLAKMMSGIADTLLLEVLRAWDVSKKILLVPGMSIQMWENPMTKKQLSKIKKKWDWIKIMSPILWHYEGATQSKRVVSWDGFNDLVGMIKNQAELLSLGHDVEVAAQQALYTADPSKIATQLPPEIWTMIFEYVGDWEIAQALNVYTNLPTPLDWRTNRLTLTDPAEIFNNELEWLILQCPPSAAICCKLSEAPQDILISPLAVKLIIKFSLTDVLTYLENNLSKVFWASFHSKLLPNKASGVYGRIDILDWWNMSPSFLKKEYDAEALDNASRMGYVHVLDWWMRSGLTLKYTEQALEAASARGHLLILEWWRDAASKDSDIILKPGRSLLAAAQQGQTAILRWWESSGIPVAHGDGVPKIASAHGHTGVLDAWREIKGDKLSFDSQVLVAPTRQGHVNVLEWWKQYARGEGTGDGRTHRVEYKTCDIEEALEDAIGDSRSVRTWWARNGLNLGLGVNLVIILFVLYNTYGSSKTDVVKKPLADVPSRIHIAKGSTHLRALHCFTKHSSPSQKDVLIKFTNKLESGKLRVVDRRTLTSLKLTILKMTKNIHYVLVPAFTILVTLVTQVSATIVPSPNWPSVVFPNNPSPITELTPKHFQDYGARRVQIKYGPFTIPANDVSGGMNEIIIEDAQKPCGNCIITTFAGDMVYSDGGYANLNTSTMLHHLLVFNTDATDKVCPARGAERFFATGNQRQAIDLGHGGQKTSGYWLSDVFMSLVGMAVNYDSKPRDVYFTIEWEFIPLNYTHFAHLQPYTLDGAGICGEQEVTPPKTGGAFNFTMSPAFSMDKDMIVVGAGGDVHDGALNLQVIQNGQIKCDLIPKYGTTPGTTDPTGMVHLSEVPQCTEIGPTKQGDKWTVTAHYDFSKHPPMMDGDAFAPVMGVSIMYALDPTTLGPQ</sequence>
<keyword evidence="3 7" id="KW-0812">Transmembrane</keyword>
<name>A0ABR2Y1N4_9PEZI</name>
<reference evidence="9 10" key="1">
    <citation type="submission" date="2024-02" db="EMBL/GenBank/DDBJ databases">
        <title>First draft genome assembly of two strains of Seiridium cardinale.</title>
        <authorList>
            <person name="Emiliani G."/>
            <person name="Scali E."/>
        </authorList>
    </citation>
    <scope>NUCLEOTIDE SEQUENCE [LARGE SCALE GENOMIC DNA]</scope>
    <source>
        <strain evidence="9 10">BM-138-000479</strain>
    </source>
</reference>
<dbReference type="InterPro" id="IPR036259">
    <property type="entry name" value="MFS_trans_sf"/>
</dbReference>
<feature type="region of interest" description="Disordered" evidence="6">
    <location>
        <begin position="1"/>
        <end position="23"/>
    </location>
</feature>
<keyword evidence="4 7" id="KW-1133">Transmembrane helix</keyword>